<dbReference type="SUPFAM" id="SSF48008">
    <property type="entry name" value="GntR ligand-binding domain-like"/>
    <property type="match status" value="1"/>
</dbReference>
<organism evidence="5 6">
    <name type="scientific">Thermoclostridium caenicola</name>
    <dbReference type="NCBI Taxonomy" id="659425"/>
    <lineage>
        <taxon>Bacteria</taxon>
        <taxon>Bacillati</taxon>
        <taxon>Bacillota</taxon>
        <taxon>Clostridia</taxon>
        <taxon>Eubacteriales</taxon>
        <taxon>Oscillospiraceae</taxon>
        <taxon>Thermoclostridium</taxon>
    </lineage>
</organism>
<accession>A0A1M6DLR9</accession>
<dbReference type="SMART" id="SM00895">
    <property type="entry name" value="FCD"/>
    <property type="match status" value="1"/>
</dbReference>
<evidence type="ECO:0000313" key="5">
    <source>
        <dbReference type="EMBL" id="SHI74135.1"/>
    </source>
</evidence>
<dbReference type="PROSITE" id="PS50949">
    <property type="entry name" value="HTH_GNTR"/>
    <property type="match status" value="1"/>
</dbReference>
<feature type="domain" description="HTH gntR-type" evidence="4">
    <location>
        <begin position="13"/>
        <end position="80"/>
    </location>
</feature>
<evidence type="ECO:0000256" key="1">
    <source>
        <dbReference type="ARBA" id="ARBA00023015"/>
    </source>
</evidence>
<keyword evidence="3" id="KW-0804">Transcription</keyword>
<reference evidence="5 6" key="1">
    <citation type="submission" date="2016-11" db="EMBL/GenBank/DDBJ databases">
        <authorList>
            <person name="Varghese N."/>
            <person name="Submissions S."/>
        </authorList>
    </citation>
    <scope>NUCLEOTIDE SEQUENCE [LARGE SCALE GENOMIC DNA]</scope>
    <source>
        <strain evidence="5 6">DSM 19027</strain>
    </source>
</reference>
<dbReference type="AlphaFoldDB" id="A0A1M6DLR9"/>
<keyword evidence="2" id="KW-0238">DNA-binding</keyword>
<dbReference type="Pfam" id="PF00392">
    <property type="entry name" value="GntR"/>
    <property type="match status" value="1"/>
</dbReference>
<dbReference type="Gene3D" id="1.20.120.530">
    <property type="entry name" value="GntR ligand-binding domain-like"/>
    <property type="match status" value="1"/>
</dbReference>
<sequence>MVKVPKLKLDSYQPLRDVIFETLRKAIISGDIKPGERLMEVSLAEQMGVSRTPVREAIRRLEAEGLVTMVPRKGTHVSELSSKDIIDVLEVRGALDKLATSLAAKRVQPQQIRALESIHKQFISCVEKGNMEGAIRKDIEFHDAIYAASGNSRLIGVLSSLKEHVYRFRVIYLRDLNIAEHVEQEHQQILEALREGNAERAAELSENHIRNQMDAIVEALNQKKL</sequence>
<keyword evidence="6" id="KW-1185">Reference proteome</keyword>
<protein>
    <submittedName>
        <fullName evidence="5">Transcriptional regulator, GntR family</fullName>
    </submittedName>
</protein>
<dbReference type="Gene3D" id="1.10.10.10">
    <property type="entry name" value="Winged helix-like DNA-binding domain superfamily/Winged helix DNA-binding domain"/>
    <property type="match status" value="1"/>
</dbReference>
<dbReference type="CDD" id="cd07377">
    <property type="entry name" value="WHTH_GntR"/>
    <property type="match status" value="1"/>
</dbReference>
<dbReference type="Proteomes" id="UP000324781">
    <property type="component" value="Unassembled WGS sequence"/>
</dbReference>
<dbReference type="PRINTS" id="PR00035">
    <property type="entry name" value="HTHGNTR"/>
</dbReference>
<dbReference type="PANTHER" id="PTHR43537:SF24">
    <property type="entry name" value="GLUCONATE OPERON TRANSCRIPTIONAL REPRESSOR"/>
    <property type="match status" value="1"/>
</dbReference>
<dbReference type="InterPro" id="IPR036388">
    <property type="entry name" value="WH-like_DNA-bd_sf"/>
</dbReference>
<name>A0A1M6DLR9_9FIRM</name>
<dbReference type="InterPro" id="IPR000524">
    <property type="entry name" value="Tscrpt_reg_HTH_GntR"/>
</dbReference>
<dbReference type="SMART" id="SM00345">
    <property type="entry name" value="HTH_GNTR"/>
    <property type="match status" value="1"/>
</dbReference>
<proteinExistence type="predicted"/>
<dbReference type="PRINTS" id="PR00033">
    <property type="entry name" value="HTHASNC"/>
</dbReference>
<evidence type="ECO:0000313" key="6">
    <source>
        <dbReference type="Proteomes" id="UP000324781"/>
    </source>
</evidence>
<evidence type="ECO:0000259" key="4">
    <source>
        <dbReference type="PROSITE" id="PS50949"/>
    </source>
</evidence>
<dbReference type="EMBL" id="FQZP01000008">
    <property type="protein sequence ID" value="SHI74135.1"/>
    <property type="molecule type" value="Genomic_DNA"/>
</dbReference>
<keyword evidence="1" id="KW-0805">Transcription regulation</keyword>
<dbReference type="InterPro" id="IPR011711">
    <property type="entry name" value="GntR_C"/>
</dbReference>
<dbReference type="Pfam" id="PF07729">
    <property type="entry name" value="FCD"/>
    <property type="match status" value="1"/>
</dbReference>
<dbReference type="PANTHER" id="PTHR43537">
    <property type="entry name" value="TRANSCRIPTIONAL REGULATOR, GNTR FAMILY"/>
    <property type="match status" value="1"/>
</dbReference>
<dbReference type="OrthoDB" id="9781630at2"/>
<evidence type="ECO:0000256" key="2">
    <source>
        <dbReference type="ARBA" id="ARBA00023125"/>
    </source>
</evidence>
<dbReference type="InterPro" id="IPR008920">
    <property type="entry name" value="TF_FadR/GntR_C"/>
</dbReference>
<dbReference type="SUPFAM" id="SSF46785">
    <property type="entry name" value="Winged helix' DNA-binding domain"/>
    <property type="match status" value="1"/>
</dbReference>
<evidence type="ECO:0000256" key="3">
    <source>
        <dbReference type="ARBA" id="ARBA00023163"/>
    </source>
</evidence>
<gene>
    <name evidence="5" type="ORF">SAMN05444373_100824</name>
</gene>
<dbReference type="RefSeq" id="WP_149678063.1">
    <property type="nucleotide sequence ID" value="NZ_FQZP01000008.1"/>
</dbReference>
<dbReference type="GO" id="GO:0003700">
    <property type="term" value="F:DNA-binding transcription factor activity"/>
    <property type="evidence" value="ECO:0007669"/>
    <property type="project" value="InterPro"/>
</dbReference>
<dbReference type="InterPro" id="IPR036390">
    <property type="entry name" value="WH_DNA-bd_sf"/>
</dbReference>
<dbReference type="InterPro" id="IPR000485">
    <property type="entry name" value="AsnC-type_HTH_dom"/>
</dbReference>
<dbReference type="GO" id="GO:0043565">
    <property type="term" value="F:sequence-specific DNA binding"/>
    <property type="evidence" value="ECO:0007669"/>
    <property type="project" value="InterPro"/>
</dbReference>